<comment type="similarity">
    <text evidence="2 8">Belongs to the alanine or glycine:cation symporter (AGCS) (TC 2.A.25) family.</text>
</comment>
<reference evidence="9" key="1">
    <citation type="submission" date="2022-12" db="EMBL/GenBank/DDBJ databases">
        <authorList>
            <person name="Wang J."/>
        </authorList>
    </citation>
    <scope>NUCLEOTIDE SEQUENCE</scope>
    <source>
        <strain evidence="9">HY-45-18</strain>
    </source>
</reference>
<gene>
    <name evidence="9" type="ORF">OW763_02765</name>
</gene>
<evidence type="ECO:0000313" key="10">
    <source>
        <dbReference type="Proteomes" id="UP001078443"/>
    </source>
</evidence>
<feature type="transmembrane region" description="Helical" evidence="8">
    <location>
        <begin position="208"/>
        <end position="228"/>
    </location>
</feature>
<dbReference type="InterPro" id="IPR001463">
    <property type="entry name" value="Na/Ala_symport"/>
</dbReference>
<sequence length="464" mass="49760">MGIMEEIVSKVDAILWGWPLLILLLGTHVFLTIRLKFIQRYIGKAIKLSVAKDEGTDGEISQFSALATTLASTIGTGNIVGVATAVTLGGPGAVFWTWMAGILGIATKYGEALLSVKYRVKTKDGSIAGGPMYVLEYGLKKKWLGILFAIFTAIACIGTGCMVQSNSVAEMAKDVFNIPTWTTGLALAFLTAFVILGGIKNIAKVSNVLVPFMAIFYILGCSIILALGYKTIPSSIALIIKYAFTKQAAAGGFAGSTIMMAMRFGVSRGLFSNESGLGSAPIVSAVAQTKNPVRQALVASSGTFWDTGVVCAITGLVLTNTGVWKQGLEGGQLTKTAFEFIPSIGTKFLAIALMTFAFSTILGWSYYGEKATEYLLGKKGIILYKFIWIVMVFMGSVFSLNLVWGISDISNGLMAIPNLISLIALSKVIVSETEKYLWNDNLDQISQDKIIDIQEQTEYSKTAC</sequence>
<evidence type="ECO:0000256" key="3">
    <source>
        <dbReference type="ARBA" id="ARBA00022448"/>
    </source>
</evidence>
<comment type="subcellular location">
    <subcellularLocation>
        <location evidence="1 8">Cell membrane</location>
        <topology evidence="1 8">Multi-pass membrane protein</topology>
    </subcellularLocation>
</comment>
<evidence type="ECO:0000256" key="6">
    <source>
        <dbReference type="ARBA" id="ARBA00022989"/>
    </source>
</evidence>
<dbReference type="PRINTS" id="PR00175">
    <property type="entry name" value="NAALASMPORT"/>
</dbReference>
<dbReference type="PANTHER" id="PTHR30330:SF3">
    <property type="entry name" value="TRANSCRIPTIONAL REGULATOR, LRP FAMILY"/>
    <property type="match status" value="1"/>
</dbReference>
<keyword evidence="3 8" id="KW-0813">Transport</keyword>
<accession>A0ABT4CY26</accession>
<dbReference type="Proteomes" id="UP001078443">
    <property type="component" value="Unassembled WGS sequence"/>
</dbReference>
<evidence type="ECO:0000256" key="8">
    <source>
        <dbReference type="RuleBase" id="RU363064"/>
    </source>
</evidence>
<feature type="transmembrane region" description="Helical" evidence="8">
    <location>
        <begin position="13"/>
        <end position="33"/>
    </location>
</feature>
<evidence type="ECO:0000256" key="7">
    <source>
        <dbReference type="ARBA" id="ARBA00023136"/>
    </source>
</evidence>
<feature type="transmembrane region" description="Helical" evidence="8">
    <location>
        <begin position="386"/>
        <end position="406"/>
    </location>
</feature>
<protein>
    <submittedName>
        <fullName evidence="9">Sodium:alanine symporter family protein</fullName>
    </submittedName>
</protein>
<feature type="transmembrane region" description="Helical" evidence="8">
    <location>
        <begin position="143"/>
        <end position="166"/>
    </location>
</feature>
<dbReference type="Pfam" id="PF01235">
    <property type="entry name" value="Na_Ala_symp"/>
    <property type="match status" value="1"/>
</dbReference>
<name>A0ABT4CY26_9CLOT</name>
<evidence type="ECO:0000256" key="1">
    <source>
        <dbReference type="ARBA" id="ARBA00004651"/>
    </source>
</evidence>
<keyword evidence="7 8" id="KW-0472">Membrane</keyword>
<keyword evidence="6 8" id="KW-1133">Transmembrane helix</keyword>
<feature type="transmembrane region" description="Helical" evidence="8">
    <location>
        <begin position="248"/>
        <end position="266"/>
    </location>
</feature>
<keyword evidence="4 8" id="KW-1003">Cell membrane</keyword>
<feature type="transmembrane region" description="Helical" evidence="8">
    <location>
        <begin position="344"/>
        <end position="366"/>
    </location>
</feature>
<feature type="transmembrane region" description="Helical" evidence="8">
    <location>
        <begin position="178"/>
        <end position="196"/>
    </location>
</feature>
<evidence type="ECO:0000256" key="4">
    <source>
        <dbReference type="ARBA" id="ARBA00022475"/>
    </source>
</evidence>
<keyword evidence="10" id="KW-1185">Reference proteome</keyword>
<evidence type="ECO:0000256" key="2">
    <source>
        <dbReference type="ARBA" id="ARBA00009261"/>
    </source>
</evidence>
<dbReference type="PANTHER" id="PTHR30330">
    <property type="entry name" value="AGSS FAMILY TRANSPORTER, SODIUM-ALANINE"/>
    <property type="match status" value="1"/>
</dbReference>
<organism evidence="9 10">
    <name type="scientific">Clostridium aestuarii</name>
    <dbReference type="NCBI Taxonomy" id="338193"/>
    <lineage>
        <taxon>Bacteria</taxon>
        <taxon>Bacillati</taxon>
        <taxon>Bacillota</taxon>
        <taxon>Clostridia</taxon>
        <taxon>Eubacteriales</taxon>
        <taxon>Clostridiaceae</taxon>
        <taxon>Clostridium</taxon>
    </lineage>
</organism>
<proteinExistence type="inferred from homology"/>
<comment type="caution">
    <text evidence="9">The sequence shown here is derived from an EMBL/GenBank/DDBJ whole genome shotgun (WGS) entry which is preliminary data.</text>
</comment>
<dbReference type="NCBIfam" id="TIGR00835">
    <property type="entry name" value="agcS"/>
    <property type="match status" value="1"/>
</dbReference>
<keyword evidence="8" id="KW-0769">Symport</keyword>
<dbReference type="RefSeq" id="WP_268039532.1">
    <property type="nucleotide sequence ID" value="NZ_JAPQER010000001.1"/>
</dbReference>
<feature type="transmembrane region" description="Helical" evidence="8">
    <location>
        <begin position="304"/>
        <end position="324"/>
    </location>
</feature>
<dbReference type="EMBL" id="JAPQER010000001">
    <property type="protein sequence ID" value="MCY6483277.1"/>
    <property type="molecule type" value="Genomic_DNA"/>
</dbReference>
<evidence type="ECO:0000256" key="5">
    <source>
        <dbReference type="ARBA" id="ARBA00022692"/>
    </source>
</evidence>
<dbReference type="Gene3D" id="1.20.1740.10">
    <property type="entry name" value="Amino acid/polyamine transporter I"/>
    <property type="match status" value="1"/>
</dbReference>
<keyword evidence="5 8" id="KW-0812">Transmembrane</keyword>
<evidence type="ECO:0000313" key="9">
    <source>
        <dbReference type="EMBL" id="MCY6483277.1"/>
    </source>
</evidence>